<gene>
    <name evidence="2" type="ORF">PS9374_07015</name>
</gene>
<organism evidence="2 3">
    <name type="scientific">Planomonospora sphaerica</name>
    <dbReference type="NCBI Taxonomy" id="161355"/>
    <lineage>
        <taxon>Bacteria</taxon>
        <taxon>Bacillati</taxon>
        <taxon>Actinomycetota</taxon>
        <taxon>Actinomycetes</taxon>
        <taxon>Streptosporangiales</taxon>
        <taxon>Streptosporangiaceae</taxon>
        <taxon>Planomonospora</taxon>
    </lineage>
</organism>
<evidence type="ECO:0000313" key="3">
    <source>
        <dbReference type="Proteomes" id="UP000077701"/>
    </source>
</evidence>
<protein>
    <recommendedName>
        <fullName evidence="4">Lipoprotein</fullName>
    </recommendedName>
</protein>
<reference evidence="2 3" key="1">
    <citation type="journal article" date="2016" name="Genome Announc.">
        <title>Draft Genome Sequence of Planomonospora sphaerica JCM9374, a Rare Actinomycete.</title>
        <authorList>
            <person name="Dohra H."/>
            <person name="Suzuki T."/>
            <person name="Inoue Y."/>
            <person name="Kodani S."/>
        </authorList>
    </citation>
    <scope>NUCLEOTIDE SEQUENCE [LARGE SCALE GENOMIC DNA]</scope>
    <source>
        <strain evidence="2 3">JCM 9374</strain>
    </source>
</reference>
<name>A0A171DQI2_9ACTN</name>
<keyword evidence="3" id="KW-1185">Reference proteome</keyword>
<evidence type="ECO:0000313" key="2">
    <source>
        <dbReference type="EMBL" id="GAT71324.1"/>
    </source>
</evidence>
<dbReference type="Proteomes" id="UP000077701">
    <property type="component" value="Unassembled WGS sequence"/>
</dbReference>
<evidence type="ECO:0000256" key="1">
    <source>
        <dbReference type="SAM" id="SignalP"/>
    </source>
</evidence>
<dbReference type="RefSeq" id="WP_153054659.1">
    <property type="nucleotide sequence ID" value="NZ_BDCX01000026.1"/>
</dbReference>
<comment type="caution">
    <text evidence="2">The sequence shown here is derived from an EMBL/GenBank/DDBJ whole genome shotgun (WGS) entry which is preliminary data.</text>
</comment>
<dbReference type="EMBL" id="BDCX01000026">
    <property type="protein sequence ID" value="GAT71324.1"/>
    <property type="molecule type" value="Genomic_DNA"/>
</dbReference>
<dbReference type="OrthoDB" id="4307068at2"/>
<keyword evidence="1" id="KW-0732">Signal</keyword>
<dbReference type="PROSITE" id="PS51257">
    <property type="entry name" value="PROKAR_LIPOPROTEIN"/>
    <property type="match status" value="1"/>
</dbReference>
<feature type="chain" id="PRO_5039210679" description="Lipoprotein" evidence="1">
    <location>
        <begin position="21"/>
        <end position="288"/>
    </location>
</feature>
<proteinExistence type="predicted"/>
<evidence type="ECO:0008006" key="4">
    <source>
        <dbReference type="Google" id="ProtNLM"/>
    </source>
</evidence>
<accession>A0A171DQI2</accession>
<feature type="signal peptide" evidence="1">
    <location>
        <begin position="1"/>
        <end position="20"/>
    </location>
</feature>
<dbReference type="AlphaFoldDB" id="A0A171DQI2"/>
<reference evidence="3" key="2">
    <citation type="submission" date="2016-04" db="EMBL/GenBank/DDBJ databases">
        <title>Planomonospora sphaerica JCM9374 whole genome shotgun sequence.</title>
        <authorList>
            <person name="Suzuki T."/>
            <person name="Dohra H."/>
            <person name="Kodani S."/>
        </authorList>
    </citation>
    <scope>NUCLEOTIDE SEQUENCE [LARGE SCALE GENOMIC DNA]</scope>
    <source>
        <strain evidence="3">JCM 9374</strain>
    </source>
</reference>
<sequence length="288" mass="31074">MRRMLALLTPLVLLALLSLASCDDGRMNAAEFRDRARQIASRWHGSTADRAWRDGLVPLRGWHIEPDWQRMPDWVAVSETNSAWALHADLPGGSPPPAVLRWPDGSTLAAPLISAAAAYAELTAPKFAEEECPAKGCRLLRVTGVELGQGPMATSRGMLQIPAWHFTVAGVPARFSVPAVDPAVVTARPTAEDDGVEEVTSFEAAADDPRRVRLRYGHGQCDAIHGARIHESAEVVVVDVDTEFIGEWCTLMLVHDEITVALDAPVGDRIVLDAESGLPVLPTALAPH</sequence>